<name>A0A916ZUW2_9FLAO</name>
<dbReference type="Gene3D" id="3.30.420.250">
    <property type="match status" value="1"/>
</dbReference>
<evidence type="ECO:0008006" key="3">
    <source>
        <dbReference type="Google" id="ProtNLM"/>
    </source>
</evidence>
<dbReference type="AlphaFoldDB" id="A0A916ZUW2"/>
<dbReference type="Proteomes" id="UP000599688">
    <property type="component" value="Unassembled WGS sequence"/>
</dbReference>
<dbReference type="EMBL" id="BMGL01000008">
    <property type="protein sequence ID" value="GGE15063.1"/>
    <property type="molecule type" value="Genomic_DNA"/>
</dbReference>
<keyword evidence="2" id="KW-1185">Reference proteome</keyword>
<accession>A0A916ZUW2</accession>
<evidence type="ECO:0000313" key="2">
    <source>
        <dbReference type="Proteomes" id="UP000599688"/>
    </source>
</evidence>
<evidence type="ECO:0000313" key="1">
    <source>
        <dbReference type="EMBL" id="GGE15063.1"/>
    </source>
</evidence>
<dbReference type="Gene3D" id="3.30.420.260">
    <property type="match status" value="1"/>
</dbReference>
<organism evidence="1 2">
    <name type="scientific">Psychroflexus salis</name>
    <dbReference type="NCBI Taxonomy" id="1526574"/>
    <lineage>
        <taxon>Bacteria</taxon>
        <taxon>Pseudomonadati</taxon>
        <taxon>Bacteroidota</taxon>
        <taxon>Flavobacteriia</taxon>
        <taxon>Flavobacteriales</taxon>
        <taxon>Flavobacteriaceae</taxon>
        <taxon>Psychroflexus</taxon>
    </lineage>
</organism>
<proteinExistence type="predicted"/>
<dbReference type="CDD" id="cd24013">
    <property type="entry name" value="ASKHA_ATPase_BT3980-like"/>
    <property type="match status" value="1"/>
</dbReference>
<gene>
    <name evidence="1" type="ORF">GCM10010831_15480</name>
</gene>
<sequence length="258" mass="30433">MVVNENQKCVEEHKEVHVKNENPDGLVQKIQEDYQRIWKINYKESRLHIIYQHSYFTIVPNEVYESKHKGDYLKYNTVLFPSDSISCDCNTDFDVSIPFIPFVNIHNELLEYYSSLGFYHAVNSALNSSYQLCKNQSGEYAFVYIQQNSFFLVLIKDGNLKMANYFNFDTAEDFAYYCLFAIEQFKFDKQHMHLSFVGKISKESEIFTLVYNYIRHVVVINVLELNLNLKNKVSHESEIFLNQNPILALQLCESFQEN</sequence>
<protein>
    <recommendedName>
        <fullName evidence="3">DUF3822 family protein</fullName>
    </recommendedName>
</protein>
<dbReference type="Pfam" id="PF12864">
    <property type="entry name" value="DUF3822"/>
    <property type="match status" value="1"/>
</dbReference>
<dbReference type="InterPro" id="IPR024213">
    <property type="entry name" value="DUF3822"/>
</dbReference>
<reference evidence="1 2" key="1">
    <citation type="journal article" date="2014" name="Int. J. Syst. Evol. Microbiol.">
        <title>Complete genome sequence of Corynebacterium casei LMG S-19264T (=DSM 44701T), isolated from a smear-ripened cheese.</title>
        <authorList>
            <consortium name="US DOE Joint Genome Institute (JGI-PGF)"/>
            <person name="Walter F."/>
            <person name="Albersmeier A."/>
            <person name="Kalinowski J."/>
            <person name="Ruckert C."/>
        </authorList>
    </citation>
    <scope>NUCLEOTIDE SEQUENCE [LARGE SCALE GENOMIC DNA]</scope>
    <source>
        <strain evidence="1 2">CGMCC 1.12925</strain>
    </source>
</reference>
<comment type="caution">
    <text evidence="1">The sequence shown here is derived from an EMBL/GenBank/DDBJ whole genome shotgun (WGS) entry which is preliminary data.</text>
</comment>